<dbReference type="RefSeq" id="WP_099475271.1">
    <property type="nucleotide sequence ID" value="NZ_CP041025.1"/>
</dbReference>
<keyword evidence="2" id="KW-1185">Reference proteome</keyword>
<evidence type="ECO:0000313" key="1">
    <source>
        <dbReference type="EMBL" id="PHZ83378.1"/>
    </source>
</evidence>
<proteinExistence type="predicted"/>
<sequence length="178" mass="20512">MTSYNSYIDKVQGKNINAQTLLATDYLNHFNEVHMLIDMLPTMPDCLEDIKEWVPKSYQEHFADSVFTEKDLAIEAFEHAPAEYRLPFEATVNEMDSLVLKTIQQAETCLERQDTDQLQSVISQYTPKMRDLIEKCGCIINGEKHMTQQDSIDHYFDDNESSLDGEDLDQSTIDDLFG</sequence>
<comment type="caution">
    <text evidence="1">The sequence shown here is derived from an EMBL/GenBank/DDBJ whole genome shotgun (WGS) entry which is preliminary data.</text>
</comment>
<dbReference type="InParanoid" id="A0A2G4YM51"/>
<dbReference type="AlphaFoldDB" id="A0A2G4YM51"/>
<dbReference type="Proteomes" id="UP000229730">
    <property type="component" value="Unassembled WGS sequence"/>
</dbReference>
<evidence type="ECO:0000313" key="2">
    <source>
        <dbReference type="Proteomes" id="UP000229730"/>
    </source>
</evidence>
<dbReference type="OrthoDB" id="7172864at2"/>
<accession>A0A2G4YM51</accession>
<organism evidence="1 2">
    <name type="scientific">Paremcibacter congregatus</name>
    <dbReference type="NCBI Taxonomy" id="2043170"/>
    <lineage>
        <taxon>Bacteria</taxon>
        <taxon>Pseudomonadati</taxon>
        <taxon>Pseudomonadota</taxon>
        <taxon>Alphaproteobacteria</taxon>
        <taxon>Emcibacterales</taxon>
        <taxon>Emcibacteraceae</taxon>
        <taxon>Paremcibacter</taxon>
    </lineage>
</organism>
<protein>
    <submittedName>
        <fullName evidence="1">Uncharacterized protein</fullName>
    </submittedName>
</protein>
<name>A0A2G4YM51_9PROT</name>
<reference evidence="1 2" key="1">
    <citation type="submission" date="2017-10" db="EMBL/GenBank/DDBJ databases">
        <title>Frigbacter circumglobatus gen. nov. sp. nov., isolated from sediment cultured in situ.</title>
        <authorList>
            <person name="Zhao Z."/>
        </authorList>
    </citation>
    <scope>NUCLEOTIDE SEQUENCE [LARGE SCALE GENOMIC DNA]</scope>
    <source>
        <strain evidence="1 2">ZYL</strain>
    </source>
</reference>
<gene>
    <name evidence="1" type="ORF">CRD36_17595</name>
</gene>
<dbReference type="EMBL" id="PDEM01000033">
    <property type="protein sequence ID" value="PHZ83378.1"/>
    <property type="molecule type" value="Genomic_DNA"/>
</dbReference>